<dbReference type="InterPro" id="IPR003749">
    <property type="entry name" value="ThiS/MoaD-like"/>
</dbReference>
<evidence type="ECO:0000313" key="2">
    <source>
        <dbReference type="Proteomes" id="UP000275951"/>
    </source>
</evidence>
<dbReference type="Proteomes" id="UP000275951">
    <property type="component" value="Chromosome"/>
</dbReference>
<reference evidence="1 2" key="1">
    <citation type="submission" date="2018-11" db="EMBL/GenBank/DDBJ databases">
        <title>Multidrug-resistant genes are associated with an 42-kb island TGI1 carrying a complex class 1 integron in a Trueperella pyogenes.</title>
        <authorList>
            <person name="Dong W."/>
        </authorList>
    </citation>
    <scope>NUCLEOTIDE SEQUENCE [LARGE SCALE GENOMIC DNA]</scope>
    <source>
        <strain evidence="1 2">TP4</strain>
    </source>
</reference>
<organism evidence="1 2">
    <name type="scientific">Trueperella pyogenes</name>
    <dbReference type="NCBI Taxonomy" id="1661"/>
    <lineage>
        <taxon>Bacteria</taxon>
        <taxon>Bacillati</taxon>
        <taxon>Actinomycetota</taxon>
        <taxon>Actinomycetes</taxon>
        <taxon>Actinomycetales</taxon>
        <taxon>Actinomycetaceae</taxon>
        <taxon>Trueperella</taxon>
    </lineage>
</organism>
<dbReference type="InterPro" id="IPR012675">
    <property type="entry name" value="Beta-grasp_dom_sf"/>
</dbReference>
<dbReference type="InterPro" id="IPR016155">
    <property type="entry name" value="Mopterin_synth/thiamin_S_b"/>
</dbReference>
<name>A0A3S9QMK5_9ACTO</name>
<dbReference type="Gene3D" id="3.10.20.30">
    <property type="match status" value="1"/>
</dbReference>
<accession>A0A3S9QMK5</accession>
<protein>
    <submittedName>
        <fullName evidence="1">MoaD/ThiS family protein</fullName>
    </submittedName>
</protein>
<dbReference type="EMBL" id="CP033905">
    <property type="protein sequence ID" value="AZR07190.1"/>
    <property type="molecule type" value="Genomic_DNA"/>
</dbReference>
<dbReference type="RefSeq" id="WP_108726323.1">
    <property type="nucleotide sequence ID" value="NZ_CP029001.1"/>
</dbReference>
<gene>
    <name evidence="1" type="ORF">EBQ10_07720</name>
</gene>
<dbReference type="Pfam" id="PF02597">
    <property type="entry name" value="ThiS"/>
    <property type="match status" value="1"/>
</dbReference>
<sequence length="86" mass="8905">MIVRLRLFAAAADAAGTDAVDVEVPEGATVGELMVRVHEAVCPADPDRLTRVLGLSSFLVDGKHADESAVLPADPRVDVLPPFAGG</sequence>
<evidence type="ECO:0000313" key="1">
    <source>
        <dbReference type="EMBL" id="AZR07190.1"/>
    </source>
</evidence>
<dbReference type="SUPFAM" id="SSF54285">
    <property type="entry name" value="MoaD/ThiS"/>
    <property type="match status" value="1"/>
</dbReference>
<proteinExistence type="predicted"/>
<dbReference type="AlphaFoldDB" id="A0A3S9QMK5"/>